<dbReference type="Proteomes" id="UP001632037">
    <property type="component" value="Unassembled WGS sequence"/>
</dbReference>
<reference evidence="1 2" key="1">
    <citation type="submission" date="2024-09" db="EMBL/GenBank/DDBJ databases">
        <title>Genome sequencing and assembly of Phytophthora oleae, isolate VK10A, causative agent of rot of olive drupes.</title>
        <authorList>
            <person name="Conti Taguali S."/>
            <person name="Riolo M."/>
            <person name="La Spada F."/>
            <person name="Cacciola S.O."/>
            <person name="Dionisio G."/>
        </authorList>
    </citation>
    <scope>NUCLEOTIDE SEQUENCE [LARGE SCALE GENOMIC DNA]</scope>
    <source>
        <strain evidence="1 2">VK10A</strain>
    </source>
</reference>
<proteinExistence type="predicted"/>
<dbReference type="AlphaFoldDB" id="A0ABD3FRG6"/>
<comment type="caution">
    <text evidence="1">The sequence shown here is derived from an EMBL/GenBank/DDBJ whole genome shotgun (WGS) entry which is preliminary data.</text>
</comment>
<sequence>MVEGGLADAGKSADIMYGASSQKPNRQLQCIVGRDSTASHPGVGRLKQPWCNTGLQLNKRRRWHAVTGIKLAFRQQHIELSIPLKLGTNLEGCSRVRKQR</sequence>
<organism evidence="1 2">
    <name type="scientific">Phytophthora oleae</name>
    <dbReference type="NCBI Taxonomy" id="2107226"/>
    <lineage>
        <taxon>Eukaryota</taxon>
        <taxon>Sar</taxon>
        <taxon>Stramenopiles</taxon>
        <taxon>Oomycota</taxon>
        <taxon>Peronosporomycetes</taxon>
        <taxon>Peronosporales</taxon>
        <taxon>Peronosporaceae</taxon>
        <taxon>Phytophthora</taxon>
    </lineage>
</organism>
<dbReference type="EMBL" id="JBIMZQ010000011">
    <property type="protein sequence ID" value="KAL3668290.1"/>
    <property type="molecule type" value="Genomic_DNA"/>
</dbReference>
<keyword evidence="2" id="KW-1185">Reference proteome</keyword>
<name>A0ABD3FRG6_9STRA</name>
<gene>
    <name evidence="1" type="ORF">V7S43_006383</name>
</gene>
<evidence type="ECO:0000313" key="1">
    <source>
        <dbReference type="EMBL" id="KAL3668290.1"/>
    </source>
</evidence>
<accession>A0ABD3FRG6</accession>
<evidence type="ECO:0000313" key="2">
    <source>
        <dbReference type="Proteomes" id="UP001632037"/>
    </source>
</evidence>
<protein>
    <submittedName>
        <fullName evidence="1">Uncharacterized protein</fullName>
    </submittedName>
</protein>